<dbReference type="AlphaFoldDB" id="A0A1I7UWG5"/>
<keyword evidence="1" id="KW-0472">Membrane</keyword>
<dbReference type="WBParaSite" id="Csp11.Scaffold630.g20034.t1">
    <property type="protein sequence ID" value="Csp11.Scaffold630.g20034.t1"/>
    <property type="gene ID" value="Csp11.Scaffold630.g20034"/>
</dbReference>
<evidence type="ECO:0000313" key="2">
    <source>
        <dbReference type="Proteomes" id="UP000095282"/>
    </source>
</evidence>
<feature type="transmembrane region" description="Helical" evidence="1">
    <location>
        <begin position="12"/>
        <end position="31"/>
    </location>
</feature>
<dbReference type="InterPro" id="IPR019428">
    <property type="entry name" value="7TM_GPCR_serpentine_rcpt_Str"/>
</dbReference>
<dbReference type="Pfam" id="PF10326">
    <property type="entry name" value="7TM_GPCR_Str"/>
    <property type="match status" value="1"/>
</dbReference>
<reference evidence="3" key="1">
    <citation type="submission" date="2016-11" db="UniProtKB">
        <authorList>
            <consortium name="WormBaseParasite"/>
        </authorList>
    </citation>
    <scope>IDENTIFICATION</scope>
</reference>
<evidence type="ECO:0000256" key="1">
    <source>
        <dbReference type="SAM" id="Phobius"/>
    </source>
</evidence>
<evidence type="ECO:0000313" key="3">
    <source>
        <dbReference type="WBParaSite" id="Csp11.Scaffold630.g20034.t1"/>
    </source>
</evidence>
<accession>A0A1I7UWG5</accession>
<dbReference type="eggNOG" id="ENOG502R6HQ">
    <property type="taxonomic scope" value="Eukaryota"/>
</dbReference>
<keyword evidence="1" id="KW-1133">Transmembrane helix</keyword>
<keyword evidence="2" id="KW-1185">Reference proteome</keyword>
<keyword evidence="1" id="KW-0812">Transmembrane</keyword>
<dbReference type="Proteomes" id="UP000095282">
    <property type="component" value="Unplaced"/>
</dbReference>
<name>A0A1I7UWG5_9PELO</name>
<proteinExistence type="predicted"/>
<sequence length="109" mass="12747">MYSSLSNITHIFGWFSFFTAIWATITLFVLIEKRSLKGFGGYKNFLRIYCGYAFGFGLIDWLNQGCILVDLNGWGYVFYPENRLFDLGYSIGHWLQSEFELIKLIVIFI</sequence>
<organism evidence="2 3">
    <name type="scientific">Caenorhabditis tropicalis</name>
    <dbReference type="NCBI Taxonomy" id="1561998"/>
    <lineage>
        <taxon>Eukaryota</taxon>
        <taxon>Metazoa</taxon>
        <taxon>Ecdysozoa</taxon>
        <taxon>Nematoda</taxon>
        <taxon>Chromadorea</taxon>
        <taxon>Rhabditida</taxon>
        <taxon>Rhabditina</taxon>
        <taxon>Rhabditomorpha</taxon>
        <taxon>Rhabditoidea</taxon>
        <taxon>Rhabditidae</taxon>
        <taxon>Peloderinae</taxon>
        <taxon>Caenorhabditis</taxon>
    </lineage>
</organism>
<protein>
    <submittedName>
        <fullName evidence="3">Prolipoprotein signal peptidase</fullName>
    </submittedName>
</protein>